<evidence type="ECO:0000313" key="2">
    <source>
        <dbReference type="Proteomes" id="UP000784294"/>
    </source>
</evidence>
<accession>A0A448WNB8</accession>
<keyword evidence="2" id="KW-1185">Reference proteome</keyword>
<dbReference type="AlphaFoldDB" id="A0A448WNB8"/>
<dbReference type="EMBL" id="CAAALY010027186">
    <property type="protein sequence ID" value="VEL16115.1"/>
    <property type="molecule type" value="Genomic_DNA"/>
</dbReference>
<organism evidence="1 2">
    <name type="scientific">Protopolystoma xenopodis</name>
    <dbReference type="NCBI Taxonomy" id="117903"/>
    <lineage>
        <taxon>Eukaryota</taxon>
        <taxon>Metazoa</taxon>
        <taxon>Spiralia</taxon>
        <taxon>Lophotrochozoa</taxon>
        <taxon>Platyhelminthes</taxon>
        <taxon>Monogenea</taxon>
        <taxon>Polyopisthocotylea</taxon>
        <taxon>Polystomatidea</taxon>
        <taxon>Polystomatidae</taxon>
        <taxon>Protopolystoma</taxon>
    </lineage>
</organism>
<sequence length="300" mass="31287">MHKISRVGLYSWYIIRHFPRIVVGTIKETMLRMARLIDDIEFDFGETSSIISGPRNEKRIRCRLPVDSAVASFQHTLSLKLQRSDSPTTPLTGVVGTNRSSACSTPVHLVHVHPSGLLLQPAAVGSASVPAPAGTPVSLVQFSRPQTPLHAGPLGHHSQAAAPAPAPFAGPGAQLIQLQPRPDQHGLLLPAGLTLVPAGQSAQGGCAAVASVSAAQRYSTGALLAPYYHCPGPAGASVLAEAAGPGRPATGSVGLATGQRLLLSAAAAGFPVKPATRPLPFRPPRRRRRAVFLMPSPDGF</sequence>
<comment type="caution">
    <text evidence="1">The sequence shown here is derived from an EMBL/GenBank/DDBJ whole genome shotgun (WGS) entry which is preliminary data.</text>
</comment>
<dbReference type="Proteomes" id="UP000784294">
    <property type="component" value="Unassembled WGS sequence"/>
</dbReference>
<evidence type="ECO:0000313" key="1">
    <source>
        <dbReference type="EMBL" id="VEL16115.1"/>
    </source>
</evidence>
<protein>
    <submittedName>
        <fullName evidence="1">Uncharacterized protein</fullName>
    </submittedName>
</protein>
<name>A0A448WNB8_9PLAT</name>
<proteinExistence type="predicted"/>
<reference evidence="1" key="1">
    <citation type="submission" date="2018-11" db="EMBL/GenBank/DDBJ databases">
        <authorList>
            <consortium name="Pathogen Informatics"/>
        </authorList>
    </citation>
    <scope>NUCLEOTIDE SEQUENCE</scope>
</reference>
<gene>
    <name evidence="1" type="ORF">PXEA_LOCUS9555</name>
</gene>